<dbReference type="PANTHER" id="PTHR30511">
    <property type="entry name" value="ALANINE RACEMASE"/>
    <property type="match status" value="1"/>
</dbReference>
<comment type="similarity">
    <text evidence="4">Belongs to the alanine racemase family.</text>
</comment>
<keyword evidence="2 4" id="KW-0663">Pyridoxal phosphate</keyword>
<feature type="binding site" evidence="4 6">
    <location>
        <position position="136"/>
    </location>
    <ligand>
        <name>substrate</name>
    </ligand>
</feature>
<dbReference type="GO" id="GO:0030170">
    <property type="term" value="F:pyridoxal phosphate binding"/>
    <property type="evidence" value="ECO:0007669"/>
    <property type="project" value="UniProtKB-UniRule"/>
</dbReference>
<feature type="active site" description="Proton acceptor; specific for D-alanine" evidence="4">
    <location>
        <position position="38"/>
    </location>
</feature>
<feature type="modified residue" description="N6-(pyridoxal phosphate)lysine" evidence="4 5">
    <location>
        <position position="38"/>
    </location>
</feature>
<comment type="function">
    <text evidence="4">Catalyzes the interconversion of L-alanine and D-alanine. May also act on other amino acids.</text>
</comment>
<dbReference type="Gene3D" id="2.40.37.10">
    <property type="entry name" value="Lyase, Ornithine Decarboxylase, Chain A, domain 1"/>
    <property type="match status" value="1"/>
</dbReference>
<evidence type="ECO:0000259" key="7">
    <source>
        <dbReference type="SMART" id="SM01005"/>
    </source>
</evidence>
<evidence type="ECO:0000256" key="4">
    <source>
        <dbReference type="HAMAP-Rule" id="MF_01201"/>
    </source>
</evidence>
<dbReference type="InterPro" id="IPR020622">
    <property type="entry name" value="Ala_racemase_pyridoxalP-BS"/>
</dbReference>
<dbReference type="NCBIfam" id="TIGR00492">
    <property type="entry name" value="alr"/>
    <property type="match status" value="1"/>
</dbReference>
<reference evidence="8 9" key="1">
    <citation type="submission" date="2018-05" db="EMBL/GenBank/DDBJ databases">
        <title>A metagenomic window into the 2 km-deep terrestrial subsurface aquifer revealed taxonomically and functionally diverse microbial community comprising novel uncultured bacterial lineages.</title>
        <authorList>
            <person name="Kadnikov V.V."/>
            <person name="Mardanov A.V."/>
            <person name="Beletsky A.V."/>
            <person name="Banks D."/>
            <person name="Pimenov N.V."/>
            <person name="Frank Y.A."/>
            <person name="Karnachuk O.V."/>
            <person name="Ravin N.V."/>
        </authorList>
    </citation>
    <scope>NUCLEOTIDE SEQUENCE [LARGE SCALE GENOMIC DNA]</scope>
    <source>
        <strain evidence="8">BY5</strain>
    </source>
</reference>
<dbReference type="SMART" id="SM01005">
    <property type="entry name" value="Ala_racemase_C"/>
    <property type="match status" value="1"/>
</dbReference>
<dbReference type="InterPro" id="IPR029066">
    <property type="entry name" value="PLP-binding_barrel"/>
</dbReference>
<dbReference type="CDD" id="cd00430">
    <property type="entry name" value="PLPDE_III_AR"/>
    <property type="match status" value="1"/>
</dbReference>
<dbReference type="EC" id="5.1.1.1" evidence="4"/>
<dbReference type="GO" id="GO:0030632">
    <property type="term" value="P:D-alanine biosynthetic process"/>
    <property type="evidence" value="ECO:0007669"/>
    <property type="project" value="UniProtKB-UniRule"/>
</dbReference>
<gene>
    <name evidence="8" type="ORF">OZSIB_1577</name>
</gene>
<organism evidence="8 9">
    <name type="scientific">Candidatus Ozemobacter sibiricus</name>
    <dbReference type="NCBI Taxonomy" id="2268124"/>
    <lineage>
        <taxon>Bacteria</taxon>
        <taxon>Candidatus Ozemobacteria</taxon>
        <taxon>Candidatus Ozemobacterales</taxon>
        <taxon>Candidatus Ozemobacteraceae</taxon>
        <taxon>Candidatus Ozemobacter</taxon>
    </lineage>
</organism>
<evidence type="ECO:0000256" key="5">
    <source>
        <dbReference type="PIRSR" id="PIRSR600821-50"/>
    </source>
</evidence>
<dbReference type="FunFam" id="3.20.20.10:FF:000002">
    <property type="entry name" value="Alanine racemase"/>
    <property type="match status" value="1"/>
</dbReference>
<dbReference type="SUPFAM" id="SSF50621">
    <property type="entry name" value="Alanine racemase C-terminal domain-like"/>
    <property type="match status" value="1"/>
</dbReference>
<dbReference type="Proteomes" id="UP000252355">
    <property type="component" value="Unassembled WGS sequence"/>
</dbReference>
<proteinExistence type="inferred from homology"/>
<dbReference type="Pfam" id="PF00842">
    <property type="entry name" value="Ala_racemase_C"/>
    <property type="match status" value="1"/>
</dbReference>
<dbReference type="InterPro" id="IPR009006">
    <property type="entry name" value="Ala_racemase/Decarboxylase_C"/>
</dbReference>
<feature type="active site" description="Proton acceptor; specific for L-alanine" evidence="4">
    <location>
        <position position="267"/>
    </location>
</feature>
<comment type="pathway">
    <text evidence="4">Amino-acid biosynthesis; D-alanine biosynthesis; D-alanine from L-alanine: step 1/1.</text>
</comment>
<comment type="catalytic activity">
    <reaction evidence="4">
        <text>L-alanine = D-alanine</text>
        <dbReference type="Rhea" id="RHEA:20249"/>
        <dbReference type="ChEBI" id="CHEBI:57416"/>
        <dbReference type="ChEBI" id="CHEBI:57972"/>
        <dbReference type="EC" id="5.1.1.1"/>
    </reaction>
</comment>
<dbReference type="GO" id="GO:0005829">
    <property type="term" value="C:cytosol"/>
    <property type="evidence" value="ECO:0007669"/>
    <property type="project" value="TreeGrafter"/>
</dbReference>
<dbReference type="GO" id="GO:0008784">
    <property type="term" value="F:alanine racemase activity"/>
    <property type="evidence" value="ECO:0007669"/>
    <property type="project" value="UniProtKB-UniRule"/>
</dbReference>
<comment type="caution">
    <text evidence="8">The sequence shown here is derived from an EMBL/GenBank/DDBJ whole genome shotgun (WGS) entry which is preliminary data.</text>
</comment>
<dbReference type="UniPathway" id="UPA00042">
    <property type="reaction ID" value="UER00497"/>
</dbReference>
<dbReference type="EMBL" id="QOQW01000024">
    <property type="protein sequence ID" value="RCK78335.1"/>
    <property type="molecule type" value="Genomic_DNA"/>
</dbReference>
<accession>A0A367ZJN8</accession>
<name>A0A367ZJN8_9BACT</name>
<dbReference type="PROSITE" id="PS00395">
    <property type="entry name" value="ALANINE_RACEMASE"/>
    <property type="match status" value="1"/>
</dbReference>
<feature type="binding site" evidence="4 6">
    <location>
        <position position="315"/>
    </location>
    <ligand>
        <name>substrate</name>
    </ligand>
</feature>
<protein>
    <recommendedName>
        <fullName evidence="4">Alanine racemase</fullName>
        <ecNumber evidence="4">5.1.1.1</ecNumber>
    </recommendedName>
</protein>
<dbReference type="HAMAP" id="MF_01201">
    <property type="entry name" value="Ala_racemase"/>
    <property type="match status" value="1"/>
</dbReference>
<evidence type="ECO:0000313" key="9">
    <source>
        <dbReference type="Proteomes" id="UP000252355"/>
    </source>
</evidence>
<dbReference type="InterPro" id="IPR011079">
    <property type="entry name" value="Ala_racemase_C"/>
</dbReference>
<dbReference type="InterPro" id="IPR000821">
    <property type="entry name" value="Ala_racemase"/>
</dbReference>
<evidence type="ECO:0000256" key="2">
    <source>
        <dbReference type="ARBA" id="ARBA00022898"/>
    </source>
</evidence>
<comment type="cofactor">
    <cofactor evidence="1 4 5">
        <name>pyridoxal 5'-phosphate</name>
        <dbReference type="ChEBI" id="CHEBI:597326"/>
    </cofactor>
</comment>
<evidence type="ECO:0000256" key="3">
    <source>
        <dbReference type="ARBA" id="ARBA00023235"/>
    </source>
</evidence>
<dbReference type="Pfam" id="PF01168">
    <property type="entry name" value="Ala_racemase_N"/>
    <property type="match status" value="1"/>
</dbReference>
<evidence type="ECO:0000256" key="6">
    <source>
        <dbReference type="PIRSR" id="PIRSR600821-52"/>
    </source>
</evidence>
<keyword evidence="3 4" id="KW-0413">Isomerase</keyword>
<dbReference type="PANTHER" id="PTHR30511:SF0">
    <property type="entry name" value="ALANINE RACEMASE, CATABOLIC-RELATED"/>
    <property type="match status" value="1"/>
</dbReference>
<dbReference type="Gene3D" id="3.20.20.10">
    <property type="entry name" value="Alanine racemase"/>
    <property type="match status" value="1"/>
</dbReference>
<sequence length="376" mass="41564">MPMLYQTHARIHLQNIRFNIEGIREAVGPGRKILIAVKANAYGHGAVEVSRMAERIGVDWLGVATVPEGIQLREAGIRLPILKFSPAFPEEMEAALRHDLALTVCDPANIKALDEVAAALNKRVPVHLKVDTGMGRIGVTPEAAPDLAYDIEKHRPHLFLEGVFTHLPVSDELNKMFTQRQLALFRKTVETIESRIGRQILLVHAANSGGVLAHPESWLSMVRPGIMIYGFYPSHETPQTIPLRPGLSFLTRVSFLKKVTAGTSIGYGRTWIAPEDTWIATFPAGYADGFNRLFSNRGRVLIGGRSYPVVGRVCMDQTMCNLGPETNVQVGDEVVLIGTSGDETISVYEWAGVLNTITYEVTCQINVRVPRVYDPY</sequence>
<dbReference type="SUPFAM" id="SSF51419">
    <property type="entry name" value="PLP-binding barrel"/>
    <property type="match status" value="1"/>
</dbReference>
<dbReference type="AlphaFoldDB" id="A0A367ZJN8"/>
<dbReference type="InterPro" id="IPR001608">
    <property type="entry name" value="Ala_racemase_N"/>
</dbReference>
<dbReference type="PRINTS" id="PR00992">
    <property type="entry name" value="ALARACEMASE"/>
</dbReference>
<feature type="domain" description="Alanine racemase C-terminal" evidence="7">
    <location>
        <begin position="246"/>
        <end position="374"/>
    </location>
</feature>
<evidence type="ECO:0000256" key="1">
    <source>
        <dbReference type="ARBA" id="ARBA00001933"/>
    </source>
</evidence>
<evidence type="ECO:0000313" key="8">
    <source>
        <dbReference type="EMBL" id="RCK78335.1"/>
    </source>
</evidence>